<organism evidence="2 3">
    <name type="scientific">Saezia sanguinis</name>
    <dbReference type="NCBI Taxonomy" id="1965230"/>
    <lineage>
        <taxon>Bacteria</taxon>
        <taxon>Pseudomonadati</taxon>
        <taxon>Pseudomonadota</taxon>
        <taxon>Betaproteobacteria</taxon>
        <taxon>Burkholderiales</taxon>
        <taxon>Saeziaceae</taxon>
        <taxon>Saezia</taxon>
    </lineage>
</organism>
<keyword evidence="1" id="KW-0472">Membrane</keyword>
<accession>A0A433SHL0</accession>
<dbReference type="Proteomes" id="UP000286947">
    <property type="component" value="Unassembled WGS sequence"/>
</dbReference>
<evidence type="ECO:0000313" key="3">
    <source>
        <dbReference type="Proteomes" id="UP000286947"/>
    </source>
</evidence>
<proteinExistence type="predicted"/>
<comment type="caution">
    <text evidence="2">The sequence shown here is derived from an EMBL/GenBank/DDBJ whole genome shotgun (WGS) entry which is preliminary data.</text>
</comment>
<dbReference type="EMBL" id="PQSP01000001">
    <property type="protein sequence ID" value="RUS68247.1"/>
    <property type="molecule type" value="Genomic_DNA"/>
</dbReference>
<name>A0A433SHL0_9BURK</name>
<evidence type="ECO:0000313" key="2">
    <source>
        <dbReference type="EMBL" id="RUS68247.1"/>
    </source>
</evidence>
<sequence>MKKIKTFIENHDVADKLIVVLGLIGIIAVYSLAALGD</sequence>
<gene>
    <name evidence="2" type="ORF">CUZ56_00735</name>
</gene>
<dbReference type="AlphaFoldDB" id="A0A433SHL0"/>
<feature type="transmembrane region" description="Helical" evidence="1">
    <location>
        <begin position="17"/>
        <end position="35"/>
    </location>
</feature>
<keyword evidence="3" id="KW-1185">Reference proteome</keyword>
<keyword evidence="1" id="KW-0812">Transmembrane</keyword>
<reference evidence="2 3" key="1">
    <citation type="submission" date="2018-01" db="EMBL/GenBank/DDBJ databases">
        <title>Saezia sanguinis gen. nov., sp. nov., in the order Burkholderiales isolated from human blood.</title>
        <authorList>
            <person name="Medina-Pascual M.J."/>
            <person name="Valdezate S."/>
            <person name="Monzon S."/>
            <person name="Cuesta I."/>
            <person name="Carrasco G."/>
            <person name="Villalon P."/>
            <person name="Saez-Nieto J.A."/>
        </authorList>
    </citation>
    <scope>NUCLEOTIDE SEQUENCE [LARGE SCALE GENOMIC DNA]</scope>
    <source>
        <strain evidence="2 3">CNM695-12</strain>
    </source>
</reference>
<keyword evidence="1" id="KW-1133">Transmembrane helix</keyword>
<protein>
    <submittedName>
        <fullName evidence="2">Uncharacterized protein</fullName>
    </submittedName>
</protein>
<evidence type="ECO:0000256" key="1">
    <source>
        <dbReference type="SAM" id="Phobius"/>
    </source>
</evidence>